<dbReference type="PANTHER" id="PTHR44936">
    <property type="entry name" value="SENSOR PROTEIN CREC"/>
    <property type="match status" value="1"/>
</dbReference>
<comment type="subcellular location">
    <subcellularLocation>
        <location evidence="2">Membrane</location>
    </subcellularLocation>
</comment>
<name>A0ABU5H9H8_9BACT</name>
<dbReference type="CDD" id="cd06225">
    <property type="entry name" value="HAMP"/>
    <property type="match status" value="1"/>
</dbReference>
<dbReference type="PROSITE" id="PS50109">
    <property type="entry name" value="HIS_KIN"/>
    <property type="match status" value="1"/>
</dbReference>
<evidence type="ECO:0000256" key="3">
    <source>
        <dbReference type="ARBA" id="ARBA00012438"/>
    </source>
</evidence>
<evidence type="ECO:0000256" key="8">
    <source>
        <dbReference type="ARBA" id="ARBA00022840"/>
    </source>
</evidence>
<dbReference type="Gene3D" id="6.10.340.10">
    <property type="match status" value="1"/>
</dbReference>
<feature type="transmembrane region" description="Helical" evidence="10">
    <location>
        <begin position="20"/>
        <end position="41"/>
    </location>
</feature>
<evidence type="ECO:0000256" key="5">
    <source>
        <dbReference type="ARBA" id="ARBA00022679"/>
    </source>
</evidence>
<dbReference type="InterPro" id="IPR004358">
    <property type="entry name" value="Sig_transdc_His_kin-like_C"/>
</dbReference>
<dbReference type="InterPro" id="IPR050980">
    <property type="entry name" value="2C_sensor_his_kinase"/>
</dbReference>
<dbReference type="Gene3D" id="3.30.565.10">
    <property type="entry name" value="Histidine kinase-like ATPase, C-terminal domain"/>
    <property type="match status" value="1"/>
</dbReference>
<organism evidence="13 14">
    <name type="scientific">Hyalangium rubrum</name>
    <dbReference type="NCBI Taxonomy" id="3103134"/>
    <lineage>
        <taxon>Bacteria</taxon>
        <taxon>Pseudomonadati</taxon>
        <taxon>Myxococcota</taxon>
        <taxon>Myxococcia</taxon>
        <taxon>Myxococcales</taxon>
        <taxon>Cystobacterineae</taxon>
        <taxon>Archangiaceae</taxon>
        <taxon>Hyalangium</taxon>
    </lineage>
</organism>
<dbReference type="CDD" id="cd18774">
    <property type="entry name" value="PDC2_HK_sensor"/>
    <property type="match status" value="1"/>
</dbReference>
<feature type="coiled-coil region" evidence="9">
    <location>
        <begin position="439"/>
        <end position="473"/>
    </location>
</feature>
<keyword evidence="10" id="KW-0812">Transmembrane</keyword>
<dbReference type="RefSeq" id="WP_321548856.1">
    <property type="nucleotide sequence ID" value="NZ_JAXIVS010000010.1"/>
</dbReference>
<keyword evidence="6" id="KW-0547">Nucleotide-binding</keyword>
<dbReference type="SUPFAM" id="SSF158472">
    <property type="entry name" value="HAMP domain-like"/>
    <property type="match status" value="1"/>
</dbReference>
<reference evidence="13 14" key="1">
    <citation type="submission" date="2023-12" db="EMBL/GenBank/DDBJ databases">
        <title>the genome sequence of Hyalangium sp. s54d21.</title>
        <authorList>
            <person name="Zhang X."/>
        </authorList>
    </citation>
    <scope>NUCLEOTIDE SEQUENCE [LARGE SCALE GENOMIC DNA]</scope>
    <source>
        <strain evidence="14">s54d21</strain>
    </source>
</reference>
<dbReference type="PRINTS" id="PR00344">
    <property type="entry name" value="BCTRLSENSOR"/>
</dbReference>
<evidence type="ECO:0000259" key="12">
    <source>
        <dbReference type="PROSITE" id="PS50885"/>
    </source>
</evidence>
<evidence type="ECO:0000256" key="10">
    <source>
        <dbReference type="SAM" id="Phobius"/>
    </source>
</evidence>
<dbReference type="InterPro" id="IPR003660">
    <property type="entry name" value="HAMP_dom"/>
</dbReference>
<keyword evidence="4" id="KW-0597">Phosphoprotein</keyword>
<keyword evidence="8 13" id="KW-0067">ATP-binding</keyword>
<feature type="domain" description="HAMP" evidence="12">
    <location>
        <begin position="395"/>
        <end position="447"/>
    </location>
</feature>
<evidence type="ECO:0000313" key="14">
    <source>
        <dbReference type="Proteomes" id="UP001291309"/>
    </source>
</evidence>
<dbReference type="EC" id="2.7.13.3" evidence="3"/>
<keyword evidence="5" id="KW-0808">Transferase</keyword>
<dbReference type="Pfam" id="PF02518">
    <property type="entry name" value="HATPase_c"/>
    <property type="match status" value="1"/>
</dbReference>
<evidence type="ECO:0000259" key="11">
    <source>
        <dbReference type="PROSITE" id="PS50109"/>
    </source>
</evidence>
<dbReference type="PROSITE" id="PS50885">
    <property type="entry name" value="HAMP"/>
    <property type="match status" value="1"/>
</dbReference>
<feature type="domain" description="Histidine kinase" evidence="11">
    <location>
        <begin position="489"/>
        <end position="747"/>
    </location>
</feature>
<sequence>MAPPPMPSIPRPHTSLARSTLISMGVRIAAIIALATFFSYLHLVSTLRTEALTQLERHVHERLQREQGIFILAEDNHGLLNKALAEKLQSTPGQDVDARFDSLFVKFPDGTVRNRPETFDGTRQPAVVIPQGVALGDELRWRILASYDVLTQYGPAFHSRFTNTYITLPEGPLVLFWPESPNWYKEAESTFTPLTLEFMVLSFPANNPARETRWCAAYPDPVARSWMVSVSTPLDVGGRHIATMGHDVLLAELMDRTVNQHLPGAYNVLFRDDGQLIAHPDLQLEGATESYNLLQPKPPAGAGASALDSEERRAHLRVIFERVTRRDSKETVLELPESGEYLAAARLRGPGWNFVTVLPEAEVTRPALQAARYVLLFGVASLLLELAIMYWVLRQHITRPLLAFTEATDRVAKGDFHVRLDTARGDELGQLASAFRLMADKVQEREEALRQANEGLEQRVDARTRELKEVNRKLVDVARRAGMAEVATNVLHNVGNVLNSVNTTAMVVRERLEALRLEQVSRVAALLTEHQAELSTFVNQDERGRKLLPYLGELGRNLEQEREGLRVLLDDMDRYTSHIGTIVNQQQSYARSPRLIESVAVAELVEDALNINSATLSRHEVKVARRLEPVPLVVTDKHKVVMVLTNLISNAKDAMHAVEREQRCLTLKVGHASSARIRIEVCDQGTGIAPELLTRIFEHGFTTREDGHGFGLHFSALAAEELGGSLRAHSDGPGKGATFILELPLQPPAGS</sequence>
<dbReference type="SMART" id="SM00387">
    <property type="entry name" value="HATPase_c"/>
    <property type="match status" value="1"/>
</dbReference>
<accession>A0ABU5H9H8</accession>
<keyword evidence="10" id="KW-1133">Transmembrane helix</keyword>
<dbReference type="Pfam" id="PF00672">
    <property type="entry name" value="HAMP"/>
    <property type="match status" value="1"/>
</dbReference>
<gene>
    <name evidence="13" type="ORF">SYV04_27310</name>
</gene>
<dbReference type="SMART" id="SM00304">
    <property type="entry name" value="HAMP"/>
    <property type="match status" value="1"/>
</dbReference>
<dbReference type="InterPro" id="IPR036890">
    <property type="entry name" value="HATPase_C_sf"/>
</dbReference>
<evidence type="ECO:0000256" key="2">
    <source>
        <dbReference type="ARBA" id="ARBA00004370"/>
    </source>
</evidence>
<evidence type="ECO:0000256" key="6">
    <source>
        <dbReference type="ARBA" id="ARBA00022741"/>
    </source>
</evidence>
<dbReference type="Proteomes" id="UP001291309">
    <property type="component" value="Unassembled WGS sequence"/>
</dbReference>
<feature type="transmembrane region" description="Helical" evidence="10">
    <location>
        <begin position="373"/>
        <end position="393"/>
    </location>
</feature>
<evidence type="ECO:0000256" key="4">
    <source>
        <dbReference type="ARBA" id="ARBA00022553"/>
    </source>
</evidence>
<dbReference type="SUPFAM" id="SSF55874">
    <property type="entry name" value="ATPase domain of HSP90 chaperone/DNA topoisomerase II/histidine kinase"/>
    <property type="match status" value="1"/>
</dbReference>
<keyword evidence="9" id="KW-0175">Coiled coil</keyword>
<protein>
    <recommendedName>
        <fullName evidence="3">histidine kinase</fullName>
        <ecNumber evidence="3">2.7.13.3</ecNumber>
    </recommendedName>
</protein>
<dbReference type="Gene3D" id="3.30.450.20">
    <property type="entry name" value="PAS domain"/>
    <property type="match status" value="2"/>
</dbReference>
<keyword evidence="14" id="KW-1185">Reference proteome</keyword>
<evidence type="ECO:0000256" key="1">
    <source>
        <dbReference type="ARBA" id="ARBA00000085"/>
    </source>
</evidence>
<evidence type="ECO:0000256" key="7">
    <source>
        <dbReference type="ARBA" id="ARBA00022777"/>
    </source>
</evidence>
<keyword evidence="7" id="KW-0418">Kinase</keyword>
<keyword evidence="10" id="KW-0472">Membrane</keyword>
<dbReference type="PANTHER" id="PTHR44936:SF10">
    <property type="entry name" value="SENSOR PROTEIN RSTB"/>
    <property type="match status" value="1"/>
</dbReference>
<comment type="catalytic activity">
    <reaction evidence="1">
        <text>ATP + protein L-histidine = ADP + protein N-phospho-L-histidine.</text>
        <dbReference type="EC" id="2.7.13.3"/>
    </reaction>
</comment>
<dbReference type="InterPro" id="IPR003594">
    <property type="entry name" value="HATPase_dom"/>
</dbReference>
<comment type="caution">
    <text evidence="13">The sequence shown here is derived from an EMBL/GenBank/DDBJ whole genome shotgun (WGS) entry which is preliminary data.</text>
</comment>
<dbReference type="EMBL" id="JAXIVS010000010">
    <property type="protein sequence ID" value="MDY7230134.1"/>
    <property type="molecule type" value="Genomic_DNA"/>
</dbReference>
<evidence type="ECO:0000256" key="9">
    <source>
        <dbReference type="SAM" id="Coils"/>
    </source>
</evidence>
<dbReference type="GO" id="GO:0005524">
    <property type="term" value="F:ATP binding"/>
    <property type="evidence" value="ECO:0007669"/>
    <property type="project" value="UniProtKB-KW"/>
</dbReference>
<proteinExistence type="predicted"/>
<dbReference type="InterPro" id="IPR005467">
    <property type="entry name" value="His_kinase_dom"/>
</dbReference>
<evidence type="ECO:0000313" key="13">
    <source>
        <dbReference type="EMBL" id="MDY7230134.1"/>
    </source>
</evidence>